<dbReference type="PANTHER" id="PTHR21600:SF44">
    <property type="entry name" value="RIBOSOMAL LARGE SUBUNIT PSEUDOURIDINE SYNTHASE D"/>
    <property type="match status" value="1"/>
</dbReference>
<dbReference type="CDD" id="cd02869">
    <property type="entry name" value="PseudoU_synth_RluA_like"/>
    <property type="match status" value="1"/>
</dbReference>
<dbReference type="GO" id="GO:0009982">
    <property type="term" value="F:pseudouridine synthase activity"/>
    <property type="evidence" value="ECO:0007669"/>
    <property type="project" value="InterPro"/>
</dbReference>
<name>A0A8G2CM70_ACIRU</name>
<gene>
    <name evidence="3" type="ORF">SAMN05421828_11822</name>
</gene>
<dbReference type="GO" id="GO:0140098">
    <property type="term" value="F:catalytic activity, acting on RNA"/>
    <property type="evidence" value="ECO:0007669"/>
    <property type="project" value="UniProtKB-ARBA"/>
</dbReference>
<dbReference type="RefSeq" id="WP_029314708.1">
    <property type="nucleotide sequence ID" value="NZ_FTNE01000018.1"/>
</dbReference>
<dbReference type="InterPro" id="IPR006145">
    <property type="entry name" value="PsdUridine_synth_RsuA/RluA"/>
</dbReference>
<evidence type="ECO:0000313" key="4">
    <source>
        <dbReference type="Proteomes" id="UP000186308"/>
    </source>
</evidence>
<feature type="domain" description="Pseudouridine synthase RsuA/RluA-like" evidence="2">
    <location>
        <begin position="11"/>
        <end position="158"/>
    </location>
</feature>
<organism evidence="3 4">
    <name type="scientific">Acidiphilium rubrum</name>
    <dbReference type="NCBI Taxonomy" id="526"/>
    <lineage>
        <taxon>Bacteria</taxon>
        <taxon>Pseudomonadati</taxon>
        <taxon>Pseudomonadota</taxon>
        <taxon>Alphaproteobacteria</taxon>
        <taxon>Acetobacterales</taxon>
        <taxon>Acidocellaceae</taxon>
        <taxon>Acidiphilium</taxon>
    </lineage>
</organism>
<reference evidence="3 4" key="1">
    <citation type="submission" date="2017-01" db="EMBL/GenBank/DDBJ databases">
        <authorList>
            <person name="Varghese N."/>
            <person name="Submissions S."/>
        </authorList>
    </citation>
    <scope>NUCLEOTIDE SEQUENCE [LARGE SCALE GENOMIC DNA]</scope>
    <source>
        <strain evidence="3 4">ATCC 35905</strain>
    </source>
</reference>
<evidence type="ECO:0000313" key="3">
    <source>
        <dbReference type="EMBL" id="SIR18124.1"/>
    </source>
</evidence>
<dbReference type="Gene3D" id="3.30.2350.10">
    <property type="entry name" value="Pseudouridine synthase"/>
    <property type="match status" value="1"/>
</dbReference>
<evidence type="ECO:0000259" key="2">
    <source>
        <dbReference type="Pfam" id="PF00849"/>
    </source>
</evidence>
<accession>A0A8G2CM70</accession>
<dbReference type="InterPro" id="IPR050188">
    <property type="entry name" value="RluA_PseudoU_synthase"/>
</dbReference>
<dbReference type="SUPFAM" id="SSF55120">
    <property type="entry name" value="Pseudouridine synthase"/>
    <property type="match status" value="1"/>
</dbReference>
<comment type="similarity">
    <text evidence="1">Belongs to the pseudouridine synthase RluA family.</text>
</comment>
<dbReference type="Proteomes" id="UP000186308">
    <property type="component" value="Unassembled WGS sequence"/>
</dbReference>
<dbReference type="GO" id="GO:0003723">
    <property type="term" value="F:RNA binding"/>
    <property type="evidence" value="ECO:0007669"/>
    <property type="project" value="InterPro"/>
</dbReference>
<dbReference type="InterPro" id="IPR020103">
    <property type="entry name" value="PsdUridine_synth_cat_dom_sf"/>
</dbReference>
<dbReference type="EMBL" id="FTNE01000018">
    <property type="protein sequence ID" value="SIR18124.1"/>
    <property type="molecule type" value="Genomic_DNA"/>
</dbReference>
<sequence length="217" mass="23410">MLPAILYQSNHLLIIDKPSGLACHAGPRGGASVEDFFPQWRRGHDGPWLAHRLDADTAGCLAIARRKTTLVALQAAFAAHTVRKTYWAVVQGVPREPHGTISAPLRKQTTPSGWRMVVDPKGQPAISDWRVLAASNGRAVLELSPRTGRTHQLRVHCADMGYPIVGDPLYGKAAKGLCLLARRLVLPLDPMVSAVAAVPDTLRAALSGVDFDRLEPG</sequence>
<keyword evidence="4" id="KW-1185">Reference proteome</keyword>
<proteinExistence type="inferred from homology"/>
<comment type="caution">
    <text evidence="3">The sequence shown here is derived from an EMBL/GenBank/DDBJ whole genome shotgun (WGS) entry which is preliminary data.</text>
</comment>
<dbReference type="GO" id="GO:0000455">
    <property type="term" value="P:enzyme-directed rRNA pseudouridine synthesis"/>
    <property type="evidence" value="ECO:0007669"/>
    <property type="project" value="TreeGrafter"/>
</dbReference>
<protein>
    <submittedName>
        <fullName evidence="3">tRNA pseudouridine32 synthase / 23S rRNA pseudouridine746 synthase</fullName>
    </submittedName>
</protein>
<dbReference type="AlphaFoldDB" id="A0A8G2CM70"/>
<dbReference type="Pfam" id="PF00849">
    <property type="entry name" value="PseudoU_synth_2"/>
    <property type="match status" value="1"/>
</dbReference>
<dbReference type="PANTHER" id="PTHR21600">
    <property type="entry name" value="MITOCHONDRIAL RNA PSEUDOURIDINE SYNTHASE"/>
    <property type="match status" value="1"/>
</dbReference>
<evidence type="ECO:0000256" key="1">
    <source>
        <dbReference type="ARBA" id="ARBA00010876"/>
    </source>
</evidence>